<accession>A0A5J4UQP2</accession>
<reference evidence="1 2" key="1">
    <citation type="submission" date="2019-03" db="EMBL/GenBank/DDBJ databases">
        <title>Single cell metagenomics reveals metabolic interactions within the superorganism composed of flagellate Streblomastix strix and complex community of Bacteroidetes bacteria on its surface.</title>
        <authorList>
            <person name="Treitli S.C."/>
            <person name="Kolisko M."/>
            <person name="Husnik F."/>
            <person name="Keeling P."/>
            <person name="Hampl V."/>
        </authorList>
    </citation>
    <scope>NUCLEOTIDE SEQUENCE [LARGE SCALE GENOMIC DNA]</scope>
    <source>
        <strain evidence="1">ST1C</strain>
    </source>
</reference>
<dbReference type="Proteomes" id="UP000324800">
    <property type="component" value="Unassembled WGS sequence"/>
</dbReference>
<sequence length="132" mass="15026">KGQFSGIGIVSDSYVFSNVIAPWLPPHSDHIALFIGKGWQDPGLICHRDNEKYSNEGFEDNQILRLEFDSIKGTLILFIDNVQQPVYISKIKEKVRFIFHIGGNYSSCLIRSLKKLEAPTSSQVENEKTVQW</sequence>
<dbReference type="EMBL" id="SNRW01013328">
    <property type="protein sequence ID" value="KAA6372748.1"/>
    <property type="molecule type" value="Genomic_DNA"/>
</dbReference>
<feature type="non-terminal residue" evidence="1">
    <location>
        <position position="1"/>
    </location>
</feature>
<dbReference type="AlphaFoldDB" id="A0A5J4UQP2"/>
<comment type="caution">
    <text evidence="1">The sequence shown here is derived from an EMBL/GenBank/DDBJ whole genome shotgun (WGS) entry which is preliminary data.</text>
</comment>
<protein>
    <submittedName>
        <fullName evidence="1">Uncharacterized protein</fullName>
    </submittedName>
</protein>
<gene>
    <name evidence="1" type="ORF">EZS28_031725</name>
</gene>
<evidence type="ECO:0000313" key="2">
    <source>
        <dbReference type="Proteomes" id="UP000324800"/>
    </source>
</evidence>
<evidence type="ECO:0000313" key="1">
    <source>
        <dbReference type="EMBL" id="KAA6372748.1"/>
    </source>
</evidence>
<name>A0A5J4UQP2_9EUKA</name>
<organism evidence="1 2">
    <name type="scientific">Streblomastix strix</name>
    <dbReference type="NCBI Taxonomy" id="222440"/>
    <lineage>
        <taxon>Eukaryota</taxon>
        <taxon>Metamonada</taxon>
        <taxon>Preaxostyla</taxon>
        <taxon>Oxymonadida</taxon>
        <taxon>Streblomastigidae</taxon>
        <taxon>Streblomastix</taxon>
    </lineage>
</organism>
<proteinExistence type="predicted"/>